<name>A0ABU8SIS2_9LACO</name>
<reference evidence="2 3" key="1">
    <citation type="submission" date="2023-10" db="EMBL/GenBank/DDBJ databases">
        <title>Nicoliella lavandulae sp. nov. isolated from Lavandula angustifolia flowers.</title>
        <authorList>
            <person name="Alcantara C."/>
            <person name="Zuniga M."/>
            <person name="Landete J.M."/>
            <person name="Monedero V."/>
        </authorList>
    </citation>
    <scope>NUCLEOTIDE SEQUENCE [LARGE SCALE GENOMIC DNA]</scope>
    <source>
        <strain evidence="2 3">Es01</strain>
    </source>
</reference>
<accession>A0ABU8SIS2</accession>
<organism evidence="2 3">
    <name type="scientific">Nicoliella lavandulae</name>
    <dbReference type="NCBI Taxonomy" id="3082954"/>
    <lineage>
        <taxon>Bacteria</taxon>
        <taxon>Bacillati</taxon>
        <taxon>Bacillota</taxon>
        <taxon>Bacilli</taxon>
        <taxon>Lactobacillales</taxon>
        <taxon>Lactobacillaceae</taxon>
        <taxon>Nicoliella</taxon>
    </lineage>
</organism>
<protein>
    <recommendedName>
        <fullName evidence="1">DUF7671 domain-containing protein</fullName>
    </recommendedName>
</protein>
<evidence type="ECO:0000259" key="1">
    <source>
        <dbReference type="Pfam" id="PF24710"/>
    </source>
</evidence>
<sequence length="101" mass="11673">MKGKYKVNRYIGVPVETDNSGNYQIKRDDDGSFKLHDWRTGKHTNGKFKQVGQIFLTENNMKVAVIDYEPVAFNHRHEYTPLQRFTSEFVSPALVETAKHG</sequence>
<dbReference type="Pfam" id="PF24710">
    <property type="entry name" value="DUF7671"/>
    <property type="match status" value="1"/>
</dbReference>
<dbReference type="Proteomes" id="UP001370590">
    <property type="component" value="Unassembled WGS sequence"/>
</dbReference>
<dbReference type="EMBL" id="JAWMWH010000001">
    <property type="protein sequence ID" value="MEJ6399776.1"/>
    <property type="molecule type" value="Genomic_DNA"/>
</dbReference>
<evidence type="ECO:0000313" key="3">
    <source>
        <dbReference type="Proteomes" id="UP001370590"/>
    </source>
</evidence>
<gene>
    <name evidence="2" type="ORF">R4146_01050</name>
</gene>
<evidence type="ECO:0000313" key="2">
    <source>
        <dbReference type="EMBL" id="MEJ6399776.1"/>
    </source>
</evidence>
<proteinExistence type="predicted"/>
<feature type="domain" description="DUF7671" evidence="1">
    <location>
        <begin position="2"/>
        <end position="98"/>
    </location>
</feature>
<dbReference type="InterPro" id="IPR056088">
    <property type="entry name" value="DUF7671"/>
</dbReference>
<dbReference type="RefSeq" id="WP_339959616.1">
    <property type="nucleotide sequence ID" value="NZ_JAWMWH010000001.1"/>
</dbReference>
<comment type="caution">
    <text evidence="2">The sequence shown here is derived from an EMBL/GenBank/DDBJ whole genome shotgun (WGS) entry which is preliminary data.</text>
</comment>
<keyword evidence="3" id="KW-1185">Reference proteome</keyword>